<feature type="domain" description="Receptor ligand binding region" evidence="5">
    <location>
        <begin position="79"/>
        <end position="163"/>
    </location>
</feature>
<comment type="caution">
    <text evidence="6">The sequence shown here is derived from an EMBL/GenBank/DDBJ whole genome shotgun (WGS) entry which is preliminary data.</text>
</comment>
<proteinExistence type="predicted"/>
<dbReference type="EMBL" id="BGPR01010434">
    <property type="protein sequence ID" value="GBN46128.1"/>
    <property type="molecule type" value="Genomic_DNA"/>
</dbReference>
<evidence type="ECO:0000313" key="6">
    <source>
        <dbReference type="EMBL" id="GBN46128.1"/>
    </source>
</evidence>
<protein>
    <submittedName>
        <fullName evidence="6">Glutamate receptor 1</fullName>
    </submittedName>
</protein>
<evidence type="ECO:0000256" key="2">
    <source>
        <dbReference type="ARBA" id="ARBA00022692"/>
    </source>
</evidence>
<dbReference type="AlphaFoldDB" id="A0A4Y2P2M5"/>
<dbReference type="GO" id="GO:0016020">
    <property type="term" value="C:membrane"/>
    <property type="evidence" value="ECO:0007669"/>
    <property type="project" value="UniProtKB-SubCell"/>
</dbReference>
<dbReference type="Proteomes" id="UP000499080">
    <property type="component" value="Unassembled WGS sequence"/>
</dbReference>
<organism evidence="6 7">
    <name type="scientific">Araneus ventricosus</name>
    <name type="common">Orbweaver spider</name>
    <name type="synonym">Epeira ventricosa</name>
    <dbReference type="NCBI Taxonomy" id="182803"/>
    <lineage>
        <taxon>Eukaryota</taxon>
        <taxon>Metazoa</taxon>
        <taxon>Ecdysozoa</taxon>
        <taxon>Arthropoda</taxon>
        <taxon>Chelicerata</taxon>
        <taxon>Arachnida</taxon>
        <taxon>Araneae</taxon>
        <taxon>Araneomorphae</taxon>
        <taxon>Entelegynae</taxon>
        <taxon>Araneoidea</taxon>
        <taxon>Araneidae</taxon>
        <taxon>Araneus</taxon>
    </lineage>
</organism>
<evidence type="ECO:0000256" key="4">
    <source>
        <dbReference type="ARBA" id="ARBA00023136"/>
    </source>
</evidence>
<sequence length="187" mass="21628">MMKFIPSDTHAFYGSISCEEVESRWRVNAKVLNMLSDGKIKVKTGETDKKKMGTRRIRRVSKEDCNYGKPFSEKYVNLHLRMCLQMNRGIFTLVAPTGEASYDTLASYSNTFQVPFISPAFPELSSDRPAFYGLSLRPRYLRAILDVIMYYEWKTIYYLYDTDGGKFSFSKSPTWNEIVGLNPAFLR</sequence>
<dbReference type="SUPFAM" id="SSF53822">
    <property type="entry name" value="Periplasmic binding protein-like I"/>
    <property type="match status" value="1"/>
</dbReference>
<dbReference type="InterPro" id="IPR028082">
    <property type="entry name" value="Peripla_BP_I"/>
</dbReference>
<name>A0A4Y2P2M5_ARAVE</name>
<evidence type="ECO:0000256" key="3">
    <source>
        <dbReference type="ARBA" id="ARBA00022989"/>
    </source>
</evidence>
<dbReference type="InterPro" id="IPR001828">
    <property type="entry name" value="ANF_lig-bd_rcpt"/>
</dbReference>
<evidence type="ECO:0000259" key="5">
    <source>
        <dbReference type="Pfam" id="PF01094"/>
    </source>
</evidence>
<keyword evidence="6" id="KW-0675">Receptor</keyword>
<keyword evidence="3" id="KW-1133">Transmembrane helix</keyword>
<comment type="subcellular location">
    <subcellularLocation>
        <location evidence="1">Membrane</location>
    </subcellularLocation>
</comment>
<keyword evidence="7" id="KW-1185">Reference proteome</keyword>
<dbReference type="Gene3D" id="3.40.50.2300">
    <property type="match status" value="2"/>
</dbReference>
<dbReference type="OrthoDB" id="5984008at2759"/>
<reference evidence="6 7" key="1">
    <citation type="journal article" date="2019" name="Sci. Rep.">
        <title>Orb-weaving spider Araneus ventricosus genome elucidates the spidroin gene catalogue.</title>
        <authorList>
            <person name="Kono N."/>
            <person name="Nakamura H."/>
            <person name="Ohtoshi R."/>
            <person name="Moran D.A.P."/>
            <person name="Shinohara A."/>
            <person name="Yoshida Y."/>
            <person name="Fujiwara M."/>
            <person name="Mori M."/>
            <person name="Tomita M."/>
            <person name="Arakawa K."/>
        </authorList>
    </citation>
    <scope>NUCLEOTIDE SEQUENCE [LARGE SCALE GENOMIC DNA]</scope>
</reference>
<evidence type="ECO:0000313" key="7">
    <source>
        <dbReference type="Proteomes" id="UP000499080"/>
    </source>
</evidence>
<accession>A0A4Y2P2M5</accession>
<dbReference type="Pfam" id="PF01094">
    <property type="entry name" value="ANF_receptor"/>
    <property type="match status" value="1"/>
</dbReference>
<keyword evidence="2" id="KW-0812">Transmembrane</keyword>
<gene>
    <name evidence="6" type="primary">GluRIA_14</name>
    <name evidence="6" type="ORF">AVEN_8987_1</name>
</gene>
<evidence type="ECO:0000256" key="1">
    <source>
        <dbReference type="ARBA" id="ARBA00004370"/>
    </source>
</evidence>
<keyword evidence="4" id="KW-0472">Membrane</keyword>